<proteinExistence type="predicted"/>
<dbReference type="Pfam" id="PF00482">
    <property type="entry name" value="T2SSF"/>
    <property type="match status" value="1"/>
</dbReference>
<evidence type="ECO:0000259" key="7">
    <source>
        <dbReference type="Pfam" id="PF00482"/>
    </source>
</evidence>
<keyword evidence="9" id="KW-1185">Reference proteome</keyword>
<organism evidence="8 9">
    <name type="scientific">Zobellella endophytica</name>
    <dbReference type="NCBI Taxonomy" id="2116700"/>
    <lineage>
        <taxon>Bacteria</taxon>
        <taxon>Pseudomonadati</taxon>
        <taxon>Pseudomonadota</taxon>
        <taxon>Gammaproteobacteria</taxon>
        <taxon>Aeromonadales</taxon>
        <taxon>Aeromonadaceae</taxon>
        <taxon>Zobellella</taxon>
    </lineage>
</organism>
<comment type="subcellular location">
    <subcellularLocation>
        <location evidence="1">Cell membrane</location>
        <topology evidence="1">Multi-pass membrane protein</topology>
    </subcellularLocation>
</comment>
<keyword evidence="5 6" id="KW-0472">Membrane</keyword>
<protein>
    <recommendedName>
        <fullName evidence="7">Type II secretion system protein GspF domain-containing protein</fullName>
    </recommendedName>
</protein>
<keyword evidence="2" id="KW-1003">Cell membrane</keyword>
<dbReference type="GO" id="GO:0005886">
    <property type="term" value="C:plasma membrane"/>
    <property type="evidence" value="ECO:0007669"/>
    <property type="project" value="UniProtKB-SubCell"/>
</dbReference>
<accession>A0A2P7RD19</accession>
<feature type="transmembrane region" description="Helical" evidence="6">
    <location>
        <begin position="83"/>
        <end position="107"/>
    </location>
</feature>
<feature type="transmembrane region" description="Helical" evidence="6">
    <location>
        <begin position="113"/>
        <end position="134"/>
    </location>
</feature>
<dbReference type="AlphaFoldDB" id="A0A2P7RD19"/>
<sequence>MEILAAILVLVVLAAGLLWYRARRQLRQQALAHLDRALQDSYHQRLWYRGRSFWLQAKRPGRRLNELALLLRRAGMAGSHQQLRFLCVAGGGCLLLILMGAGGMFFFSTLPPARVLLLVLVLASTSGYGVVIGLRLRVQRRRARLDEELLLVLQVMRILWEVGMSMESLLRVLTRELAQMAPESTRELAILLARIEAGEDREQTLLELAAIVPSDGWQDMLRLLAQVSASGGGMSEALQRLGRLLQDRRRTQLQEKVSKLSGRMSAVMMIFLFPALLIVLAGPGFLALTRALGNMG</sequence>
<evidence type="ECO:0000256" key="4">
    <source>
        <dbReference type="ARBA" id="ARBA00022989"/>
    </source>
</evidence>
<gene>
    <name evidence="8" type="ORF">C7H85_04945</name>
</gene>
<dbReference type="Proteomes" id="UP000240243">
    <property type="component" value="Unassembled WGS sequence"/>
</dbReference>
<evidence type="ECO:0000256" key="6">
    <source>
        <dbReference type="SAM" id="Phobius"/>
    </source>
</evidence>
<evidence type="ECO:0000313" key="9">
    <source>
        <dbReference type="Proteomes" id="UP000240243"/>
    </source>
</evidence>
<reference evidence="8 9" key="1">
    <citation type="submission" date="2018-03" db="EMBL/GenBank/DDBJ databases">
        <title>The draft genome of Zobellella sp. 59N8.</title>
        <authorList>
            <person name="Liu L."/>
            <person name="Li L."/>
            <person name="Zhang X."/>
            <person name="Liang L."/>
            <person name="Wang T."/>
        </authorList>
    </citation>
    <scope>NUCLEOTIDE SEQUENCE [LARGE SCALE GENOMIC DNA]</scope>
    <source>
        <strain evidence="8 9">59N8</strain>
    </source>
</reference>
<dbReference type="RefSeq" id="WP_106728546.1">
    <property type="nucleotide sequence ID" value="NZ_PXYG01000001.1"/>
</dbReference>
<evidence type="ECO:0000256" key="2">
    <source>
        <dbReference type="ARBA" id="ARBA00022475"/>
    </source>
</evidence>
<dbReference type="EMBL" id="PXYG01000001">
    <property type="protein sequence ID" value="PSJ48134.1"/>
    <property type="molecule type" value="Genomic_DNA"/>
</dbReference>
<evidence type="ECO:0000256" key="5">
    <source>
        <dbReference type="ARBA" id="ARBA00023136"/>
    </source>
</evidence>
<dbReference type="PANTHER" id="PTHR35007">
    <property type="entry name" value="INTEGRAL MEMBRANE PROTEIN-RELATED"/>
    <property type="match status" value="1"/>
</dbReference>
<keyword evidence="3 6" id="KW-0812">Transmembrane</keyword>
<evidence type="ECO:0000313" key="8">
    <source>
        <dbReference type="EMBL" id="PSJ48134.1"/>
    </source>
</evidence>
<feature type="transmembrane region" description="Helical" evidence="6">
    <location>
        <begin position="6"/>
        <end position="22"/>
    </location>
</feature>
<evidence type="ECO:0000256" key="1">
    <source>
        <dbReference type="ARBA" id="ARBA00004651"/>
    </source>
</evidence>
<dbReference type="PANTHER" id="PTHR35007:SF2">
    <property type="entry name" value="PILUS ASSEMBLE PROTEIN"/>
    <property type="match status" value="1"/>
</dbReference>
<dbReference type="InterPro" id="IPR018076">
    <property type="entry name" value="T2SS_GspF_dom"/>
</dbReference>
<keyword evidence="4 6" id="KW-1133">Transmembrane helix</keyword>
<name>A0A2P7RD19_9GAMM</name>
<evidence type="ECO:0000256" key="3">
    <source>
        <dbReference type="ARBA" id="ARBA00022692"/>
    </source>
</evidence>
<dbReference type="OrthoDB" id="8534919at2"/>
<feature type="transmembrane region" description="Helical" evidence="6">
    <location>
        <begin position="266"/>
        <end position="288"/>
    </location>
</feature>
<feature type="domain" description="Type II secretion system protein GspF" evidence="7">
    <location>
        <begin position="153"/>
        <end position="280"/>
    </location>
</feature>
<comment type="caution">
    <text evidence="8">The sequence shown here is derived from an EMBL/GenBank/DDBJ whole genome shotgun (WGS) entry which is preliminary data.</text>
</comment>